<dbReference type="EMBL" id="BARS01018758">
    <property type="protein sequence ID" value="GAF85870.1"/>
    <property type="molecule type" value="Genomic_DNA"/>
</dbReference>
<dbReference type="InterPro" id="IPR013229">
    <property type="entry name" value="PEGA"/>
</dbReference>
<keyword evidence="1" id="KW-1133">Transmembrane helix</keyword>
<dbReference type="AlphaFoldDB" id="X0UBL4"/>
<keyword evidence="1" id="KW-0812">Transmembrane</keyword>
<dbReference type="Pfam" id="PF08308">
    <property type="entry name" value="PEGA"/>
    <property type="match status" value="1"/>
</dbReference>
<evidence type="ECO:0000313" key="3">
    <source>
        <dbReference type="EMBL" id="GAF85870.1"/>
    </source>
</evidence>
<evidence type="ECO:0000259" key="2">
    <source>
        <dbReference type="Pfam" id="PF08308"/>
    </source>
</evidence>
<proteinExistence type="predicted"/>
<organism evidence="3">
    <name type="scientific">marine sediment metagenome</name>
    <dbReference type="NCBI Taxonomy" id="412755"/>
    <lineage>
        <taxon>unclassified sequences</taxon>
        <taxon>metagenomes</taxon>
        <taxon>ecological metagenomes</taxon>
    </lineage>
</organism>
<reference evidence="3" key="1">
    <citation type="journal article" date="2014" name="Front. Microbiol.">
        <title>High frequency of phylogenetically diverse reductive dehalogenase-homologous genes in deep subseafloor sedimentary metagenomes.</title>
        <authorList>
            <person name="Kawai M."/>
            <person name="Futagami T."/>
            <person name="Toyoda A."/>
            <person name="Takaki Y."/>
            <person name="Nishi S."/>
            <person name="Hori S."/>
            <person name="Arai W."/>
            <person name="Tsubouchi T."/>
            <person name="Morono Y."/>
            <person name="Uchiyama I."/>
            <person name="Ito T."/>
            <person name="Fujiyama A."/>
            <person name="Inagaki F."/>
            <person name="Takami H."/>
        </authorList>
    </citation>
    <scope>NUCLEOTIDE SEQUENCE</scope>
    <source>
        <strain evidence="3">Expedition CK06-06</strain>
    </source>
</reference>
<feature type="domain" description="PEGA" evidence="2">
    <location>
        <begin position="49"/>
        <end position="94"/>
    </location>
</feature>
<protein>
    <recommendedName>
        <fullName evidence="2">PEGA domain-containing protein</fullName>
    </recommendedName>
</protein>
<sequence>MLKYMTRRVRRLLLCSAILFFIVATPSILFYAWGYSFDWRNKKPVLTGAFYIQSNPEKAEVYLNNKFKEKETPAFIKRLVPKEYQVKITKQGFHP</sequence>
<evidence type="ECO:0000256" key="1">
    <source>
        <dbReference type="SAM" id="Phobius"/>
    </source>
</evidence>
<feature type="non-terminal residue" evidence="3">
    <location>
        <position position="95"/>
    </location>
</feature>
<name>X0UBL4_9ZZZZ</name>
<comment type="caution">
    <text evidence="3">The sequence shown here is derived from an EMBL/GenBank/DDBJ whole genome shotgun (WGS) entry which is preliminary data.</text>
</comment>
<accession>X0UBL4</accession>
<gene>
    <name evidence="3" type="ORF">S01H1_30477</name>
</gene>
<feature type="transmembrane region" description="Helical" evidence="1">
    <location>
        <begin position="12"/>
        <end position="33"/>
    </location>
</feature>
<keyword evidence="1" id="KW-0472">Membrane</keyword>